<keyword evidence="2" id="KW-1185">Reference proteome</keyword>
<reference evidence="1 2" key="1">
    <citation type="submission" date="2018-08" db="EMBL/GenBank/DDBJ databases">
        <title>Genomic Encyclopedia of Archaeal and Bacterial Type Strains, Phase II (KMG-II): from individual species to whole genera.</title>
        <authorList>
            <person name="Goeker M."/>
        </authorList>
    </citation>
    <scope>NUCLEOTIDE SEQUENCE [LARGE SCALE GENOMIC DNA]</scope>
    <source>
        <strain evidence="1 2">DSM 15986</strain>
    </source>
</reference>
<organism evidence="1 2">
    <name type="scientific">Algoriphagus antarcticus</name>
    <dbReference type="NCBI Taxonomy" id="238540"/>
    <lineage>
        <taxon>Bacteria</taxon>
        <taxon>Pseudomonadati</taxon>
        <taxon>Bacteroidota</taxon>
        <taxon>Cytophagia</taxon>
        <taxon>Cytophagales</taxon>
        <taxon>Cyclobacteriaceae</taxon>
        <taxon>Algoriphagus</taxon>
    </lineage>
</organism>
<accession>A0A3E0DSB6</accession>
<evidence type="ECO:0000313" key="1">
    <source>
        <dbReference type="EMBL" id="REG86306.1"/>
    </source>
</evidence>
<dbReference type="EMBL" id="QUNF01000012">
    <property type="protein sequence ID" value="REG86306.1"/>
    <property type="molecule type" value="Genomic_DNA"/>
</dbReference>
<dbReference type="AlphaFoldDB" id="A0A3E0DSB6"/>
<dbReference type="Pfam" id="PF13970">
    <property type="entry name" value="DUF4221"/>
    <property type="match status" value="1"/>
</dbReference>
<gene>
    <name evidence="1" type="ORF">C8N25_11210</name>
</gene>
<comment type="caution">
    <text evidence="1">The sequence shown here is derived from an EMBL/GenBank/DDBJ whole genome shotgun (WGS) entry which is preliminary data.</text>
</comment>
<dbReference type="OrthoDB" id="833511at2"/>
<protein>
    <submittedName>
        <fullName evidence="1">Uncharacterized protein DUF4221</fullName>
    </submittedName>
</protein>
<dbReference type="Proteomes" id="UP000256405">
    <property type="component" value="Unassembled WGS sequence"/>
</dbReference>
<sequence>MTNKYLILLLLAAGLNSCSKPFENTEQRSFSVSLDTVRVDSGDEILFLQYFLNVSTLDPSQKFLYNMNVMEQILEKINQKTLSLDSLIQLEKEGPNGIGFPSEVIALDDGGFLFSNNYTLNYLDANLQKTKQITLAREEFITEILPPSKTINIQSQGISTDGRFLAGLYDDSGIGQKPDGIVWIDLEKESGKIISTNALDFITENNLVLEIDGQVRGGYSGAVFFESSEEKLFFS</sequence>
<evidence type="ECO:0000313" key="2">
    <source>
        <dbReference type="Proteomes" id="UP000256405"/>
    </source>
</evidence>
<proteinExistence type="predicted"/>
<dbReference type="InterPro" id="IPR025316">
    <property type="entry name" value="DUF4221"/>
</dbReference>
<name>A0A3E0DSB6_9BACT</name>